<keyword evidence="3" id="KW-1185">Reference proteome</keyword>
<evidence type="ECO:0000313" key="3">
    <source>
        <dbReference type="Proteomes" id="UP000061660"/>
    </source>
</evidence>
<reference evidence="2 3" key="2">
    <citation type="journal article" date="2016" name="Genome Announc.">
        <title>Complete Genome Sequences of Two Interactive Moderate Thermophiles, Paenibacillus napthalenovorans 32O-Y and Paenibacillus sp. 32O-W.</title>
        <authorList>
            <person name="Butler R.R.III."/>
            <person name="Wang J."/>
            <person name="Stark B.C."/>
            <person name="Pombert J.F."/>
        </authorList>
    </citation>
    <scope>NUCLEOTIDE SEQUENCE [LARGE SCALE GENOMIC DNA]</scope>
    <source>
        <strain evidence="2 3">32O-Y</strain>
    </source>
</reference>
<reference evidence="3" key="1">
    <citation type="submission" date="2015-12" db="EMBL/GenBank/DDBJ databases">
        <title>Complete genome sequences of two moderately thermophilic Paenibacillus species.</title>
        <authorList>
            <person name="Butler R.III."/>
            <person name="Wang J."/>
            <person name="Stark B.C."/>
            <person name="Pombert J.-F."/>
        </authorList>
    </citation>
    <scope>NUCLEOTIDE SEQUENCE [LARGE SCALE GENOMIC DNA]</scope>
    <source>
        <strain evidence="3">32O-Y</strain>
    </source>
</reference>
<dbReference type="PATRIC" id="fig|162209.4.peg.4001"/>
<evidence type="ECO:0000313" key="2">
    <source>
        <dbReference type="EMBL" id="ALS24094.1"/>
    </source>
</evidence>
<feature type="region of interest" description="Disordered" evidence="1">
    <location>
        <begin position="408"/>
        <end position="446"/>
    </location>
</feature>
<sequence length="738" mass="79581" precursor="true">MKRKLPSVSWKHTSMALLLSGSLTIVSPLTPVSLAATEGVYIAGQSYFTLDQAALSTSTLQFSVVLHNRESRAIDFNAYGVRVTDDSGRSYTARLSEKKSAVVLPGQDQRFRFYSDIIPGMTAAQLKVEIFRWDSSQSDFMKHLGRLSVASVVQEGQAAVPEEIMNLHTVDSALANDAAVAYRLGQSVHVVEDGKWYLYTQLSVKNIGSASVKLPASLQVRLKGADGLKYSASFADGRDQTFFPNQSGIVTLKTAVSKDLSEKGLGLEFYYMNQSEEVLLSTMDISSSLRTARLGDTLDYARQLEGEHLTVKAEKATYSKQADGIHVQTVVTVSNEGDSIASVPSLLATYQFGGAGASITSTDNTSRISYLSPKETASFYFNAVLPEGIDPNAVRLVIWEKSKTGSSANTAAASSSSNGTSGSGSGNASNNTSSDASDAPASTGAASTSSQAASASAAHVPVAVYLWEGASQASSMISSAPAYKLGEKLIFKDNGVVDKNLDVSLVELHVHENDDFGYKTAIGKYKITNKGTSSIVLPKLQNELIDKQGKTYTGSRQSSVPELIMPGTSYVISYSYLLPNSVEDKTFALNVYDDQSVSQGKVSLGAYQVGIQEESDSDTISFYPFLVQFQNYTLGWSYSSGSYTYTLNLSMAIEHPDPVIVDSNFSKMQFDLVDGMDRVVGTQTMTFTGTDRLINGKQKISFTGLKDEQGTNGIRVKIYEVIETANGPAKRLVKELKY</sequence>
<dbReference type="AlphaFoldDB" id="A0A0U2WCK9"/>
<organism evidence="2 3">
    <name type="scientific">Paenibacillus naphthalenovorans</name>
    <dbReference type="NCBI Taxonomy" id="162209"/>
    <lineage>
        <taxon>Bacteria</taxon>
        <taxon>Bacillati</taxon>
        <taxon>Bacillota</taxon>
        <taxon>Bacilli</taxon>
        <taxon>Bacillales</taxon>
        <taxon>Paenibacillaceae</taxon>
        <taxon>Paenibacillus</taxon>
    </lineage>
</organism>
<evidence type="ECO:0000256" key="1">
    <source>
        <dbReference type="SAM" id="MobiDB-lite"/>
    </source>
</evidence>
<protein>
    <submittedName>
        <fullName evidence="2">Uncharacterized protein</fullName>
    </submittedName>
</protein>
<proteinExistence type="predicted"/>
<dbReference type="OrthoDB" id="2545931at2"/>
<dbReference type="EMBL" id="CP013652">
    <property type="protein sequence ID" value="ALS24094.1"/>
    <property type="molecule type" value="Genomic_DNA"/>
</dbReference>
<dbReference type="Proteomes" id="UP000061660">
    <property type="component" value="Chromosome"/>
</dbReference>
<accession>A0A0U2WCK9</accession>
<dbReference type="STRING" id="162209.IJ22_37560"/>
<dbReference type="RefSeq" id="WP_062409857.1">
    <property type="nucleotide sequence ID" value="NZ_CP013652.1"/>
</dbReference>
<gene>
    <name evidence="2" type="ORF">IJ22_37560</name>
</gene>
<dbReference type="KEGG" id="pnp:IJ22_37560"/>
<name>A0A0U2WCK9_9BACL</name>